<evidence type="ECO:0000313" key="2">
    <source>
        <dbReference type="EMBL" id="ORY77207.1"/>
    </source>
</evidence>
<accession>A0A1Y2F0G9</accession>
<proteinExistence type="predicted"/>
<keyword evidence="3" id="KW-1185">Reference proteome</keyword>
<protein>
    <submittedName>
        <fullName evidence="2">Uncharacterized protein</fullName>
    </submittedName>
</protein>
<evidence type="ECO:0000256" key="1">
    <source>
        <dbReference type="SAM" id="MobiDB-lite"/>
    </source>
</evidence>
<feature type="compositionally biased region" description="Basic and acidic residues" evidence="1">
    <location>
        <begin position="116"/>
        <end position="127"/>
    </location>
</feature>
<comment type="caution">
    <text evidence="2">The sequence shown here is derived from an EMBL/GenBank/DDBJ whole genome shotgun (WGS) entry which is preliminary data.</text>
</comment>
<dbReference type="AlphaFoldDB" id="A0A1Y2F0G9"/>
<dbReference type="Proteomes" id="UP000193467">
    <property type="component" value="Unassembled WGS sequence"/>
</dbReference>
<organism evidence="2 3">
    <name type="scientific">Leucosporidium creatinivorum</name>
    <dbReference type="NCBI Taxonomy" id="106004"/>
    <lineage>
        <taxon>Eukaryota</taxon>
        <taxon>Fungi</taxon>
        <taxon>Dikarya</taxon>
        <taxon>Basidiomycota</taxon>
        <taxon>Pucciniomycotina</taxon>
        <taxon>Microbotryomycetes</taxon>
        <taxon>Leucosporidiales</taxon>
        <taxon>Leucosporidium</taxon>
    </lineage>
</organism>
<dbReference type="EMBL" id="MCGR01000032">
    <property type="protein sequence ID" value="ORY77207.1"/>
    <property type="molecule type" value="Genomic_DNA"/>
</dbReference>
<sequence length="127" mass="14335">MERLEIRLRNKLASSQGECSFPSAMSSQGSADFSCFRRHFSQHKNTKSYVLSLLRPHLARSFAPTPADPTPSIAEQLIHQHHDRRQASVGLSAPPSTHGSPGHMASLTHRQARRSRVSEEQLRRRWA</sequence>
<name>A0A1Y2F0G9_9BASI</name>
<reference evidence="2 3" key="1">
    <citation type="submission" date="2016-07" db="EMBL/GenBank/DDBJ databases">
        <title>Pervasive Adenine N6-methylation of Active Genes in Fungi.</title>
        <authorList>
            <consortium name="DOE Joint Genome Institute"/>
            <person name="Mondo S.J."/>
            <person name="Dannebaum R.O."/>
            <person name="Kuo R.C."/>
            <person name="Labutti K."/>
            <person name="Haridas S."/>
            <person name="Kuo A."/>
            <person name="Salamov A."/>
            <person name="Ahrendt S.R."/>
            <person name="Lipzen A."/>
            <person name="Sullivan W."/>
            <person name="Andreopoulos W.B."/>
            <person name="Clum A."/>
            <person name="Lindquist E."/>
            <person name="Daum C."/>
            <person name="Ramamoorthy G.K."/>
            <person name="Gryganskyi A."/>
            <person name="Culley D."/>
            <person name="Magnuson J.K."/>
            <person name="James T.Y."/>
            <person name="O'Malley M.A."/>
            <person name="Stajich J.E."/>
            <person name="Spatafora J.W."/>
            <person name="Visel A."/>
            <person name="Grigoriev I.V."/>
        </authorList>
    </citation>
    <scope>NUCLEOTIDE SEQUENCE [LARGE SCALE GENOMIC DNA]</scope>
    <source>
        <strain evidence="2 3">62-1032</strain>
    </source>
</reference>
<gene>
    <name evidence="2" type="ORF">BCR35DRAFT_115178</name>
</gene>
<evidence type="ECO:0000313" key="3">
    <source>
        <dbReference type="Proteomes" id="UP000193467"/>
    </source>
</evidence>
<dbReference type="InParanoid" id="A0A1Y2F0G9"/>
<feature type="region of interest" description="Disordered" evidence="1">
    <location>
        <begin position="79"/>
        <end position="127"/>
    </location>
</feature>